<organism evidence="3 4">
    <name type="scientific">Paucibacter sediminis</name>
    <dbReference type="NCBI Taxonomy" id="3019553"/>
    <lineage>
        <taxon>Bacteria</taxon>
        <taxon>Pseudomonadati</taxon>
        <taxon>Pseudomonadota</taxon>
        <taxon>Betaproteobacteria</taxon>
        <taxon>Burkholderiales</taxon>
        <taxon>Sphaerotilaceae</taxon>
        <taxon>Roseateles</taxon>
    </lineage>
</organism>
<proteinExistence type="predicted"/>
<reference evidence="3" key="1">
    <citation type="submission" date="2023-01" db="EMBL/GenBank/DDBJ databases">
        <title>Whole genome sequence of Paucibacter sp. S2-9 isolated from pond sediment.</title>
        <authorList>
            <person name="Jung J.Y."/>
        </authorList>
    </citation>
    <scope>NUCLEOTIDE SEQUENCE</scope>
    <source>
        <strain evidence="3">S2-9</strain>
    </source>
</reference>
<dbReference type="GO" id="GO:0051536">
    <property type="term" value="F:iron-sulfur cluster binding"/>
    <property type="evidence" value="ECO:0007669"/>
    <property type="project" value="InterPro"/>
</dbReference>
<dbReference type="SUPFAM" id="SSF54292">
    <property type="entry name" value="2Fe-2S ferredoxin-like"/>
    <property type="match status" value="1"/>
</dbReference>
<dbReference type="InterPro" id="IPR001041">
    <property type="entry name" value="2Fe-2S_ferredoxin-type"/>
</dbReference>
<evidence type="ECO:0000313" key="3">
    <source>
        <dbReference type="EMBL" id="WIT14021.1"/>
    </source>
</evidence>
<protein>
    <submittedName>
        <fullName evidence="3">2Fe-2S iron-sulfur cluster-binding protein</fullName>
    </submittedName>
</protein>
<dbReference type="InterPro" id="IPR042204">
    <property type="entry name" value="2Fe-2S-bd_N"/>
</dbReference>
<dbReference type="PROSITE" id="PS51085">
    <property type="entry name" value="2FE2S_FER_2"/>
    <property type="match status" value="1"/>
</dbReference>
<dbReference type="KEGG" id="pais:PFX98_10470"/>
<dbReference type="Pfam" id="PF13510">
    <property type="entry name" value="Fer2_4"/>
    <property type="match status" value="1"/>
</dbReference>
<name>A0AA95NPW4_9BURK</name>
<accession>A0AA95NPW4</accession>
<evidence type="ECO:0000313" key="4">
    <source>
        <dbReference type="Proteomes" id="UP001177769"/>
    </source>
</evidence>
<dbReference type="GO" id="GO:0016491">
    <property type="term" value="F:oxidoreductase activity"/>
    <property type="evidence" value="ECO:0007669"/>
    <property type="project" value="UniProtKB-KW"/>
</dbReference>
<dbReference type="Proteomes" id="UP001177769">
    <property type="component" value="Chromosome"/>
</dbReference>
<keyword evidence="1" id="KW-0560">Oxidoreductase</keyword>
<sequence>MKIIINGIEAEVPAGVTVAAALAHAGHGATRRSLSGQPRQAFCGMGVCQECRVRIDGQPERLACMSLAVEGMLVETLA</sequence>
<dbReference type="InterPro" id="IPR036010">
    <property type="entry name" value="2Fe-2S_ferredoxin-like_sf"/>
</dbReference>
<gene>
    <name evidence="3" type="ORF">PFX98_10470</name>
</gene>
<dbReference type="AlphaFoldDB" id="A0AA95NPW4"/>
<keyword evidence="4" id="KW-1185">Reference proteome</keyword>
<evidence type="ECO:0000259" key="2">
    <source>
        <dbReference type="PROSITE" id="PS51085"/>
    </source>
</evidence>
<dbReference type="Gene3D" id="3.10.20.440">
    <property type="entry name" value="2Fe-2S iron-sulphur cluster binding domain, sarcosine oxidase, alpha subunit, N-terminal domain"/>
    <property type="match status" value="1"/>
</dbReference>
<evidence type="ECO:0000256" key="1">
    <source>
        <dbReference type="ARBA" id="ARBA00023002"/>
    </source>
</evidence>
<dbReference type="EMBL" id="CP116346">
    <property type="protein sequence ID" value="WIT14021.1"/>
    <property type="molecule type" value="Genomic_DNA"/>
</dbReference>
<dbReference type="RefSeq" id="WP_285235139.1">
    <property type="nucleotide sequence ID" value="NZ_CP116346.1"/>
</dbReference>
<feature type="domain" description="2Fe-2S ferredoxin-type" evidence="2">
    <location>
        <begin position="1"/>
        <end position="78"/>
    </location>
</feature>